<reference evidence="1 2" key="1">
    <citation type="submission" date="2011-02" db="EMBL/GenBank/DDBJ databases">
        <title>The Genome Sequence of Sphaeroforma arctica JP610.</title>
        <authorList>
            <consortium name="The Broad Institute Genome Sequencing Platform"/>
            <person name="Russ C."/>
            <person name="Cuomo C."/>
            <person name="Young S.K."/>
            <person name="Zeng Q."/>
            <person name="Gargeya S."/>
            <person name="Alvarado L."/>
            <person name="Berlin A."/>
            <person name="Chapman S.B."/>
            <person name="Chen Z."/>
            <person name="Freedman E."/>
            <person name="Gellesch M."/>
            <person name="Goldberg J."/>
            <person name="Griggs A."/>
            <person name="Gujja S."/>
            <person name="Heilman E."/>
            <person name="Heiman D."/>
            <person name="Howarth C."/>
            <person name="Mehta T."/>
            <person name="Neiman D."/>
            <person name="Pearson M."/>
            <person name="Roberts A."/>
            <person name="Saif S."/>
            <person name="Shea T."/>
            <person name="Shenoy N."/>
            <person name="Sisk P."/>
            <person name="Stolte C."/>
            <person name="Sykes S."/>
            <person name="White J."/>
            <person name="Yandava C."/>
            <person name="Burger G."/>
            <person name="Gray M.W."/>
            <person name="Holland P.W.H."/>
            <person name="King N."/>
            <person name="Lang F.B.F."/>
            <person name="Roger A.J."/>
            <person name="Ruiz-Trillo I."/>
            <person name="Haas B."/>
            <person name="Nusbaum C."/>
            <person name="Birren B."/>
        </authorList>
    </citation>
    <scope>NUCLEOTIDE SEQUENCE [LARGE SCALE GENOMIC DNA]</scope>
    <source>
        <strain evidence="1 2">JP610</strain>
    </source>
</reference>
<keyword evidence="2" id="KW-1185">Reference proteome</keyword>
<name>A0A0L0GC99_9EUKA</name>
<protein>
    <submittedName>
        <fullName evidence="1">Uncharacterized protein</fullName>
    </submittedName>
</protein>
<accession>A0A0L0GC99</accession>
<evidence type="ECO:0000313" key="2">
    <source>
        <dbReference type="Proteomes" id="UP000054560"/>
    </source>
</evidence>
<organism evidence="1 2">
    <name type="scientific">Sphaeroforma arctica JP610</name>
    <dbReference type="NCBI Taxonomy" id="667725"/>
    <lineage>
        <taxon>Eukaryota</taxon>
        <taxon>Ichthyosporea</taxon>
        <taxon>Ichthyophonida</taxon>
        <taxon>Sphaeroforma</taxon>
    </lineage>
</organism>
<dbReference type="GeneID" id="25902435"/>
<dbReference type="Proteomes" id="UP000054560">
    <property type="component" value="Unassembled WGS sequence"/>
</dbReference>
<gene>
    <name evidence="1" type="ORF">SARC_01931</name>
</gene>
<dbReference type="EMBL" id="KQ241678">
    <property type="protein sequence ID" value="KNC85893.1"/>
    <property type="molecule type" value="Genomic_DNA"/>
</dbReference>
<evidence type="ECO:0000313" key="1">
    <source>
        <dbReference type="EMBL" id="KNC85893.1"/>
    </source>
</evidence>
<sequence>MGQREEVKKVFKINVTIEEELLEYDDVDTNIDTDMANTGNDNNEISVKKVLTMEDFLDRQSSSEHVNACLIYNVWV</sequence>
<proteinExistence type="predicted"/>
<dbReference type="AlphaFoldDB" id="A0A0L0GC99"/>
<dbReference type="RefSeq" id="XP_014159795.1">
    <property type="nucleotide sequence ID" value="XM_014304320.1"/>
</dbReference>